<name>A0A674IEX5_9SAUR</name>
<reference evidence="1" key="2">
    <citation type="submission" date="2025-09" db="UniProtKB">
        <authorList>
            <consortium name="Ensembl"/>
        </authorList>
    </citation>
    <scope>IDENTIFICATION</scope>
</reference>
<keyword evidence="2" id="KW-1185">Reference proteome</keyword>
<dbReference type="AlphaFoldDB" id="A0A674IEX5"/>
<protein>
    <submittedName>
        <fullName evidence="1">Uncharacterized protein</fullName>
    </submittedName>
</protein>
<proteinExistence type="predicted"/>
<dbReference type="GeneTree" id="ENSGT00990000205513"/>
<accession>A0A674IEX5</accession>
<organism evidence="1 2">
    <name type="scientific">Terrapene triunguis</name>
    <name type="common">Three-toed box turtle</name>
    <dbReference type="NCBI Taxonomy" id="2587831"/>
    <lineage>
        <taxon>Eukaryota</taxon>
        <taxon>Metazoa</taxon>
        <taxon>Chordata</taxon>
        <taxon>Craniata</taxon>
        <taxon>Vertebrata</taxon>
        <taxon>Euteleostomi</taxon>
        <taxon>Archelosauria</taxon>
        <taxon>Testudinata</taxon>
        <taxon>Testudines</taxon>
        <taxon>Cryptodira</taxon>
        <taxon>Durocryptodira</taxon>
        <taxon>Testudinoidea</taxon>
        <taxon>Emydidae</taxon>
        <taxon>Terrapene</taxon>
    </lineage>
</organism>
<evidence type="ECO:0000313" key="2">
    <source>
        <dbReference type="Proteomes" id="UP000472274"/>
    </source>
</evidence>
<evidence type="ECO:0000313" key="1">
    <source>
        <dbReference type="Ensembl" id="ENSTMTP00000007996.1"/>
    </source>
</evidence>
<sequence>MAFAGRRDAPDGPDFTVLKRLARDQLIYLLEQVSAGPGPSPPR</sequence>
<dbReference type="Ensembl" id="ENSTMTT00000008256.1">
    <property type="protein sequence ID" value="ENSTMTP00000007996.1"/>
    <property type="gene ID" value="ENSTMTG00000005811.1"/>
</dbReference>
<dbReference type="InParanoid" id="A0A674IEX5"/>
<dbReference type="Proteomes" id="UP000472274">
    <property type="component" value="Unplaced"/>
</dbReference>
<reference evidence="1" key="1">
    <citation type="submission" date="2025-08" db="UniProtKB">
        <authorList>
            <consortium name="Ensembl"/>
        </authorList>
    </citation>
    <scope>IDENTIFICATION</scope>
</reference>